<dbReference type="EMBL" id="WTPW01001021">
    <property type="protein sequence ID" value="KAF0461845.1"/>
    <property type="molecule type" value="Genomic_DNA"/>
</dbReference>
<evidence type="ECO:0000313" key="1">
    <source>
        <dbReference type="EMBL" id="KAF0461845.1"/>
    </source>
</evidence>
<accession>A0A8H3XGT1</accession>
<protein>
    <submittedName>
        <fullName evidence="1">Uncharacterized protein</fullName>
    </submittedName>
</protein>
<dbReference type="Proteomes" id="UP000439903">
    <property type="component" value="Unassembled WGS sequence"/>
</dbReference>
<organism evidence="1 2">
    <name type="scientific">Gigaspora margarita</name>
    <dbReference type="NCBI Taxonomy" id="4874"/>
    <lineage>
        <taxon>Eukaryota</taxon>
        <taxon>Fungi</taxon>
        <taxon>Fungi incertae sedis</taxon>
        <taxon>Mucoromycota</taxon>
        <taxon>Glomeromycotina</taxon>
        <taxon>Glomeromycetes</taxon>
        <taxon>Diversisporales</taxon>
        <taxon>Gigasporaceae</taxon>
        <taxon>Gigaspora</taxon>
    </lineage>
</organism>
<keyword evidence="2" id="KW-1185">Reference proteome</keyword>
<name>A0A8H3XGT1_GIGMA</name>
<sequence length="114" mass="12789">MTVLKRLFQQNKNHKIQSWITGSLRNLPEAAVCSLLLSLSNLSNSILSLSNPPILTIPIWWCSWLPTQSDSSRNFHPGDLRITLLSIQLFMEDFDIIGSSGGPHWLPNNACFPS</sequence>
<comment type="caution">
    <text evidence="1">The sequence shown here is derived from an EMBL/GenBank/DDBJ whole genome shotgun (WGS) entry which is preliminary data.</text>
</comment>
<proteinExistence type="predicted"/>
<evidence type="ECO:0000313" key="2">
    <source>
        <dbReference type="Proteomes" id="UP000439903"/>
    </source>
</evidence>
<gene>
    <name evidence="1" type="ORF">F8M41_000370</name>
</gene>
<reference evidence="1 2" key="1">
    <citation type="journal article" date="2019" name="Environ. Microbiol.">
        <title>At the nexus of three kingdoms: the genome of the mycorrhizal fungus Gigaspora margarita provides insights into plant, endobacterial and fungal interactions.</title>
        <authorList>
            <person name="Venice F."/>
            <person name="Ghignone S."/>
            <person name="Salvioli di Fossalunga A."/>
            <person name="Amselem J."/>
            <person name="Novero M."/>
            <person name="Xianan X."/>
            <person name="Sedzielewska Toro K."/>
            <person name="Morin E."/>
            <person name="Lipzen A."/>
            <person name="Grigoriev I.V."/>
            <person name="Henrissat B."/>
            <person name="Martin F.M."/>
            <person name="Bonfante P."/>
        </authorList>
    </citation>
    <scope>NUCLEOTIDE SEQUENCE [LARGE SCALE GENOMIC DNA]</scope>
    <source>
        <strain evidence="1 2">BEG34</strain>
    </source>
</reference>
<dbReference type="AlphaFoldDB" id="A0A8H3XGT1"/>